<evidence type="ECO:0000256" key="6">
    <source>
        <dbReference type="ARBA" id="ARBA00034687"/>
    </source>
</evidence>
<keyword evidence="4" id="KW-0963">Cytoplasm</keyword>
<evidence type="ECO:0000256" key="4">
    <source>
        <dbReference type="ARBA" id="ARBA00022490"/>
    </source>
</evidence>
<sequence length="194" mass="20435">MTTRPAAPSSRPSDTTPRPPLKIHSLAIVADRAQITGTHPITIGPNTIIHPHARLRAEKAPITIGANCSISEKALISTSEGPQECVIGDGVDIQGDAVVEGARVGDWSLIEVGAKVERLSAVGRYCKVTALSVVLPGEVLGDFVVVFGEGGRRRVDGSLKGSEEMRGARERGQGMMLEVLGKLIVDGGVKWRGT</sequence>
<dbReference type="InterPro" id="IPR011004">
    <property type="entry name" value="Trimer_LpxA-like_sf"/>
</dbReference>
<proteinExistence type="inferred from homology"/>
<dbReference type="PANTHER" id="PTHR13072">
    <property type="entry name" value="DYNACTIN 6"/>
    <property type="match status" value="1"/>
</dbReference>
<evidence type="ECO:0000256" key="5">
    <source>
        <dbReference type="ARBA" id="ARBA00023212"/>
    </source>
</evidence>
<keyword evidence="9" id="KW-1185">Reference proteome</keyword>
<dbReference type="PANTHER" id="PTHR13072:SF0">
    <property type="entry name" value="DYNACTIN SUBUNIT 6"/>
    <property type="match status" value="1"/>
</dbReference>
<protein>
    <recommendedName>
        <fullName evidence="3">Dynactin subunit 6</fullName>
    </recommendedName>
</protein>
<comment type="subcellular location">
    <subcellularLocation>
        <location evidence="1">Cytoplasm</location>
        <location evidence="1">Cytoskeleton</location>
    </subcellularLocation>
</comment>
<dbReference type="Proteomes" id="UP001305779">
    <property type="component" value="Unassembled WGS sequence"/>
</dbReference>
<gene>
    <name evidence="8" type="ORF">PRZ48_006419</name>
</gene>
<evidence type="ECO:0000313" key="8">
    <source>
        <dbReference type="EMBL" id="KAK4502992.1"/>
    </source>
</evidence>
<dbReference type="InterPro" id="IPR027777">
    <property type="entry name" value="DCTN6"/>
</dbReference>
<evidence type="ECO:0000313" key="9">
    <source>
        <dbReference type="Proteomes" id="UP001305779"/>
    </source>
</evidence>
<organism evidence="8 9">
    <name type="scientific">Zasmidium cellare</name>
    <name type="common">Wine cellar mold</name>
    <name type="synonym">Racodium cellare</name>
    <dbReference type="NCBI Taxonomy" id="395010"/>
    <lineage>
        <taxon>Eukaryota</taxon>
        <taxon>Fungi</taxon>
        <taxon>Dikarya</taxon>
        <taxon>Ascomycota</taxon>
        <taxon>Pezizomycotina</taxon>
        <taxon>Dothideomycetes</taxon>
        <taxon>Dothideomycetidae</taxon>
        <taxon>Mycosphaerellales</taxon>
        <taxon>Mycosphaerellaceae</taxon>
        <taxon>Zasmidium</taxon>
    </lineage>
</organism>
<dbReference type="Gene3D" id="2.160.10.10">
    <property type="entry name" value="Hexapeptide repeat proteins"/>
    <property type="match status" value="1"/>
</dbReference>
<evidence type="ECO:0000256" key="3">
    <source>
        <dbReference type="ARBA" id="ARBA00016573"/>
    </source>
</evidence>
<reference evidence="8 9" key="1">
    <citation type="journal article" date="2023" name="G3 (Bethesda)">
        <title>A chromosome-level genome assembly of Zasmidium syzygii isolated from banana leaves.</title>
        <authorList>
            <person name="van Westerhoven A.C."/>
            <person name="Mehrabi R."/>
            <person name="Talebi R."/>
            <person name="Steentjes M.B.F."/>
            <person name="Corcolon B."/>
            <person name="Chong P.A."/>
            <person name="Kema G.H.J."/>
            <person name="Seidl M.F."/>
        </authorList>
    </citation>
    <scope>NUCLEOTIDE SEQUENCE [LARGE SCALE GENOMIC DNA]</scope>
    <source>
        <strain evidence="8 9">P124</strain>
    </source>
</reference>
<evidence type="ECO:0000256" key="1">
    <source>
        <dbReference type="ARBA" id="ARBA00004245"/>
    </source>
</evidence>
<name>A0ABR0ENB6_ZASCE</name>
<evidence type="ECO:0000256" key="7">
    <source>
        <dbReference type="SAM" id="MobiDB-lite"/>
    </source>
</evidence>
<keyword evidence="5" id="KW-0206">Cytoskeleton</keyword>
<comment type="caution">
    <text evidence="8">The sequence shown here is derived from an EMBL/GenBank/DDBJ whole genome shotgun (WGS) entry which is preliminary data.</text>
</comment>
<dbReference type="SUPFAM" id="SSF51161">
    <property type="entry name" value="Trimeric LpxA-like enzymes"/>
    <property type="match status" value="1"/>
</dbReference>
<accession>A0ABR0ENB6</accession>
<evidence type="ECO:0000256" key="2">
    <source>
        <dbReference type="ARBA" id="ARBA00007719"/>
    </source>
</evidence>
<comment type="function">
    <text evidence="6">Part of the dynactin complex that activates the molecular motor dynein for ultra-processive transport along microtubules.</text>
</comment>
<dbReference type="EMBL" id="JAXOVC010000004">
    <property type="protein sequence ID" value="KAK4502992.1"/>
    <property type="molecule type" value="Genomic_DNA"/>
</dbReference>
<feature type="compositionally biased region" description="Low complexity" evidence="7">
    <location>
        <begin position="1"/>
        <end position="16"/>
    </location>
</feature>
<feature type="region of interest" description="Disordered" evidence="7">
    <location>
        <begin position="1"/>
        <end position="20"/>
    </location>
</feature>
<comment type="similarity">
    <text evidence="2">Belongs to the dynactin subunits 5/6 family. Dynactin subunit 6 subfamily.</text>
</comment>